<evidence type="ECO:0000256" key="2">
    <source>
        <dbReference type="SAM" id="SignalP"/>
    </source>
</evidence>
<proteinExistence type="predicted"/>
<reference evidence="3" key="1">
    <citation type="submission" date="2022-03" db="EMBL/GenBank/DDBJ databases">
        <title>Genome Identification and Characterization of new species Bdellovibrio reynosense LBG001 sp. nov. from a Mexico soil sample.</title>
        <authorList>
            <person name="Camilli A."/>
            <person name="Ajao Y."/>
            <person name="Guo X."/>
        </authorList>
    </citation>
    <scope>NUCLEOTIDE SEQUENCE</scope>
    <source>
        <strain evidence="3">LBG001</strain>
    </source>
</reference>
<feature type="chain" id="PRO_5045503744" description="Secreted protein" evidence="2">
    <location>
        <begin position="21"/>
        <end position="128"/>
    </location>
</feature>
<dbReference type="Proteomes" id="UP000830116">
    <property type="component" value="Chromosome"/>
</dbReference>
<evidence type="ECO:0000256" key="1">
    <source>
        <dbReference type="SAM" id="MobiDB-lite"/>
    </source>
</evidence>
<organism evidence="3 4">
    <name type="scientific">Bdellovibrio reynosensis</name>
    <dbReference type="NCBI Taxonomy" id="2835041"/>
    <lineage>
        <taxon>Bacteria</taxon>
        <taxon>Pseudomonadati</taxon>
        <taxon>Bdellovibrionota</taxon>
        <taxon>Bdellovibrionia</taxon>
        <taxon>Bdellovibrionales</taxon>
        <taxon>Pseudobdellovibrionaceae</taxon>
        <taxon>Bdellovibrio</taxon>
    </lineage>
</organism>
<keyword evidence="2" id="KW-0732">Signal</keyword>
<sequence>MMLVVQSIISVAIVPLIAFAIEPANPQSFCDRFLAEKDTQACIAKAEKEEVDWYAASICQMQKEDSAFWSCWDSIKGKSFNPTALKKCANGDSSDSERQSCISASDKARKPASSDKDLFQPLKIQKQK</sequence>
<feature type="compositionally biased region" description="Basic and acidic residues" evidence="1">
    <location>
        <begin position="106"/>
        <end position="118"/>
    </location>
</feature>
<feature type="signal peptide" evidence="2">
    <location>
        <begin position="1"/>
        <end position="20"/>
    </location>
</feature>
<evidence type="ECO:0000313" key="3">
    <source>
        <dbReference type="EMBL" id="UOF01740.1"/>
    </source>
</evidence>
<evidence type="ECO:0008006" key="5">
    <source>
        <dbReference type="Google" id="ProtNLM"/>
    </source>
</evidence>
<dbReference type="RefSeq" id="WP_243538344.1">
    <property type="nucleotide sequence ID" value="NZ_CP093442.1"/>
</dbReference>
<name>A0ABY4CA05_9BACT</name>
<protein>
    <recommendedName>
        <fullName evidence="5">Secreted protein</fullName>
    </recommendedName>
</protein>
<feature type="region of interest" description="Disordered" evidence="1">
    <location>
        <begin position="89"/>
        <end position="128"/>
    </location>
</feature>
<gene>
    <name evidence="3" type="ORF">MNR06_02070</name>
</gene>
<accession>A0ABY4CA05</accession>
<keyword evidence="4" id="KW-1185">Reference proteome</keyword>
<evidence type="ECO:0000313" key="4">
    <source>
        <dbReference type="Proteomes" id="UP000830116"/>
    </source>
</evidence>
<dbReference type="EMBL" id="CP093442">
    <property type="protein sequence ID" value="UOF01740.1"/>
    <property type="molecule type" value="Genomic_DNA"/>
</dbReference>